<keyword evidence="3 9" id="KW-0812">Transmembrane</keyword>
<comment type="caution">
    <text evidence="11">The sequence shown here is derived from an EMBL/GenBank/DDBJ whole genome shotgun (WGS) entry which is preliminary data.</text>
</comment>
<protein>
    <recommendedName>
        <fullName evidence="10">G-protein coupled receptors family 1 profile domain-containing protein</fullName>
    </recommendedName>
</protein>
<keyword evidence="8" id="KW-0807">Transducer</keyword>
<dbReference type="InterPro" id="IPR017452">
    <property type="entry name" value="GPCR_Rhodpsn_7TM"/>
</dbReference>
<dbReference type="GO" id="GO:0005886">
    <property type="term" value="C:plasma membrane"/>
    <property type="evidence" value="ECO:0007669"/>
    <property type="project" value="UniProtKB-SubCell"/>
</dbReference>
<dbReference type="OrthoDB" id="10018669at2759"/>
<evidence type="ECO:0000256" key="8">
    <source>
        <dbReference type="ARBA" id="ARBA00023224"/>
    </source>
</evidence>
<dbReference type="PROSITE" id="PS50262">
    <property type="entry name" value="G_PROTEIN_RECEP_F1_2"/>
    <property type="match status" value="1"/>
</dbReference>
<feature type="transmembrane region" description="Helical" evidence="9">
    <location>
        <begin position="182"/>
        <end position="206"/>
    </location>
</feature>
<feature type="transmembrane region" description="Helical" evidence="9">
    <location>
        <begin position="96"/>
        <end position="116"/>
    </location>
</feature>
<feature type="transmembrane region" description="Helical" evidence="9">
    <location>
        <begin position="55"/>
        <end position="76"/>
    </location>
</feature>
<dbReference type="CDD" id="cd00637">
    <property type="entry name" value="7tm_classA_rhodopsin-like"/>
    <property type="match status" value="1"/>
</dbReference>
<evidence type="ECO:0000256" key="4">
    <source>
        <dbReference type="ARBA" id="ARBA00022989"/>
    </source>
</evidence>
<dbReference type="Proteomes" id="UP000663828">
    <property type="component" value="Unassembled WGS sequence"/>
</dbReference>
<dbReference type="PANTHER" id="PTHR24229:SF40">
    <property type="entry name" value="ALLATOSTATIN C RECEPTOR 1-RELATED"/>
    <property type="match status" value="1"/>
</dbReference>
<dbReference type="GO" id="GO:0004930">
    <property type="term" value="F:G protein-coupled receptor activity"/>
    <property type="evidence" value="ECO:0007669"/>
    <property type="project" value="UniProtKB-KW"/>
</dbReference>
<gene>
    <name evidence="12" type="ORF">EDS130_LOCUS21837</name>
    <name evidence="11" type="ORF">XAT740_LOCUS181</name>
</gene>
<feature type="transmembrane region" description="Helical" evidence="9">
    <location>
        <begin position="280"/>
        <end position="303"/>
    </location>
</feature>
<evidence type="ECO:0000256" key="1">
    <source>
        <dbReference type="ARBA" id="ARBA00004651"/>
    </source>
</evidence>
<reference evidence="11" key="1">
    <citation type="submission" date="2021-02" db="EMBL/GenBank/DDBJ databases">
        <authorList>
            <person name="Nowell W R."/>
        </authorList>
    </citation>
    <scope>NUCLEOTIDE SEQUENCE</scope>
</reference>
<proteinExistence type="predicted"/>
<comment type="subcellular location">
    <subcellularLocation>
        <location evidence="1">Cell membrane</location>
        <topology evidence="1">Multi-pass membrane protein</topology>
    </subcellularLocation>
</comment>
<evidence type="ECO:0000259" key="10">
    <source>
        <dbReference type="PROSITE" id="PS50262"/>
    </source>
</evidence>
<sequence length="345" mass="40246">MDVSNETYYITNLNNAVMYLNKYILIIFYVLGNIGNLLSIWIFMKKSWRKNVCVLYFKVSLLISTCYLNSTILGAISNFGFQVYLQNSNVIICKIHYYFSILLSVLSPTILLLASIDRLLISSQNVDTRLYSSKRLAYFSISIGITFWSLFFIHILVQIDIHQISPMEFVCSYVSPKWYYDFVTYSLGVINVIICLLMIILCLFAFKNVQRIRAAPLGKHAEIRSMTKKDFQVLRCLFVQDVIYIFFSMVVIIYYVYAAITADKRRTALGLAVINFADKFVTFLFNISYSTYFFVFLTVSRAFRMELKRLIRKNLTLIHDEENRQNIPHISEHAEDVVHTIEIPK</sequence>
<feature type="transmembrane region" description="Helical" evidence="9">
    <location>
        <begin position="136"/>
        <end position="157"/>
    </location>
</feature>
<dbReference type="EMBL" id="CAJNOJ010000112">
    <property type="protein sequence ID" value="CAF1136290.1"/>
    <property type="molecule type" value="Genomic_DNA"/>
</dbReference>
<evidence type="ECO:0000256" key="6">
    <source>
        <dbReference type="ARBA" id="ARBA00023136"/>
    </source>
</evidence>
<keyword evidence="2" id="KW-1003">Cell membrane</keyword>
<keyword evidence="6 9" id="KW-0472">Membrane</keyword>
<keyword evidence="7" id="KW-0675">Receptor</keyword>
<dbReference type="AlphaFoldDB" id="A0A813P0I7"/>
<name>A0A813P0I7_ADIRI</name>
<evidence type="ECO:0000256" key="9">
    <source>
        <dbReference type="SAM" id="Phobius"/>
    </source>
</evidence>
<dbReference type="GO" id="GO:0043005">
    <property type="term" value="C:neuron projection"/>
    <property type="evidence" value="ECO:0007669"/>
    <property type="project" value="TreeGrafter"/>
</dbReference>
<keyword evidence="5" id="KW-0297">G-protein coupled receptor</keyword>
<dbReference type="Proteomes" id="UP000663852">
    <property type="component" value="Unassembled WGS sequence"/>
</dbReference>
<feature type="transmembrane region" description="Helical" evidence="9">
    <location>
        <begin position="233"/>
        <end position="260"/>
    </location>
</feature>
<dbReference type="GO" id="GO:0042277">
    <property type="term" value="F:peptide binding"/>
    <property type="evidence" value="ECO:0007669"/>
    <property type="project" value="TreeGrafter"/>
</dbReference>
<keyword evidence="13" id="KW-1185">Reference proteome</keyword>
<dbReference type="SUPFAM" id="SSF81321">
    <property type="entry name" value="Family A G protein-coupled receptor-like"/>
    <property type="match status" value="1"/>
</dbReference>
<evidence type="ECO:0000313" key="13">
    <source>
        <dbReference type="Proteomes" id="UP000663828"/>
    </source>
</evidence>
<evidence type="ECO:0000256" key="3">
    <source>
        <dbReference type="ARBA" id="ARBA00022692"/>
    </source>
</evidence>
<dbReference type="Gene3D" id="1.20.1070.10">
    <property type="entry name" value="Rhodopsin 7-helix transmembrane proteins"/>
    <property type="match status" value="1"/>
</dbReference>
<evidence type="ECO:0000256" key="7">
    <source>
        <dbReference type="ARBA" id="ARBA00023170"/>
    </source>
</evidence>
<dbReference type="PANTHER" id="PTHR24229">
    <property type="entry name" value="NEUROPEPTIDES RECEPTOR"/>
    <property type="match status" value="1"/>
</dbReference>
<dbReference type="EMBL" id="CAJNOR010000005">
    <property type="protein sequence ID" value="CAF0746427.1"/>
    <property type="molecule type" value="Genomic_DNA"/>
</dbReference>
<feature type="domain" description="G-protein coupled receptors family 1 profile" evidence="10">
    <location>
        <begin position="35"/>
        <end position="296"/>
    </location>
</feature>
<evidence type="ECO:0000256" key="2">
    <source>
        <dbReference type="ARBA" id="ARBA00022475"/>
    </source>
</evidence>
<accession>A0A813P0I7</accession>
<evidence type="ECO:0000313" key="11">
    <source>
        <dbReference type="EMBL" id="CAF0746427.1"/>
    </source>
</evidence>
<organism evidence="11 13">
    <name type="scientific">Adineta ricciae</name>
    <name type="common">Rotifer</name>
    <dbReference type="NCBI Taxonomy" id="249248"/>
    <lineage>
        <taxon>Eukaryota</taxon>
        <taxon>Metazoa</taxon>
        <taxon>Spiralia</taxon>
        <taxon>Gnathifera</taxon>
        <taxon>Rotifera</taxon>
        <taxon>Eurotatoria</taxon>
        <taxon>Bdelloidea</taxon>
        <taxon>Adinetida</taxon>
        <taxon>Adinetidae</taxon>
        <taxon>Adineta</taxon>
    </lineage>
</organism>
<keyword evidence="4 9" id="KW-1133">Transmembrane helix</keyword>
<feature type="transmembrane region" description="Helical" evidence="9">
    <location>
        <begin position="23"/>
        <end position="43"/>
    </location>
</feature>
<evidence type="ECO:0000256" key="5">
    <source>
        <dbReference type="ARBA" id="ARBA00023040"/>
    </source>
</evidence>
<evidence type="ECO:0000313" key="12">
    <source>
        <dbReference type="EMBL" id="CAF1136290.1"/>
    </source>
</evidence>